<protein>
    <submittedName>
        <fullName evidence="3">Sporulation protein</fullName>
    </submittedName>
</protein>
<gene>
    <name evidence="3" type="ORF">DKZ56_08170</name>
</gene>
<feature type="domain" description="Sporulation protein YpeB N-terminal" evidence="2">
    <location>
        <begin position="26"/>
        <end position="114"/>
    </location>
</feature>
<sequence>MKSLVYLLSIAVIALGFYAYDVRSDNQQLKQTIHAQYTNSLSSASEKLSYLERSVAQSLLFQDEKALQNELDNIWRTSNELRSFISSLPLNQEVANQWLRYIGKIGDEAKRASTNGDYETWQKKMNVVHNNLEKLTEEWAVATAQFYENDEDFDKWKQVAKMDLEESPFKNLASNLKTYTEKDFPLTTSESDWLKKRDLKHIRDREITKDEAIQVLEQLVPGIKDATYTVSKNKEDAPYPFYHIQFVKGSRVGYADITVKGGHLISFLSERPVQPDRNITQEKVKELTNQFIERAGYDDLQIIEMRENHEAWHVHLARVAGKHNAIVYPDGIQMKISKDSGELLGLNAMEYVQKETINDDQPVNPIDWKQFFRPNTVVEEERFIYTENEVYQLRLCYEVIARFEDNINETYRIVVDTENHDVLKVEQLP</sequence>
<dbReference type="Proteomes" id="UP000291151">
    <property type="component" value="Chromosome"/>
</dbReference>
<dbReference type="Pfam" id="PF20769">
    <property type="entry name" value="YPEB_N"/>
    <property type="match status" value="1"/>
</dbReference>
<evidence type="ECO:0000313" key="4">
    <source>
        <dbReference type="Proteomes" id="UP000291151"/>
    </source>
</evidence>
<feature type="domain" description="Sporulation protein YpeB PepSY1 and PepSY2" evidence="1">
    <location>
        <begin position="168"/>
        <end position="355"/>
    </location>
</feature>
<name>A0A4P6UTH2_9BACL</name>
<keyword evidence="4" id="KW-1185">Reference proteome</keyword>
<dbReference type="KEGG" id="uth:DKZ56_08170"/>
<dbReference type="AlphaFoldDB" id="A0A4P6UTH2"/>
<organism evidence="3 4">
    <name type="scientific">Ureibacillus thermophilus</name>
    <dbReference type="NCBI Taxonomy" id="367743"/>
    <lineage>
        <taxon>Bacteria</taxon>
        <taxon>Bacillati</taxon>
        <taxon>Bacillota</taxon>
        <taxon>Bacilli</taxon>
        <taxon>Bacillales</taxon>
        <taxon>Caryophanaceae</taxon>
        <taxon>Ureibacillus</taxon>
    </lineage>
</organism>
<dbReference type="RefSeq" id="WP_208649531.1">
    <property type="nucleotide sequence ID" value="NZ_CP036528.1"/>
</dbReference>
<evidence type="ECO:0000259" key="1">
    <source>
        <dbReference type="Pfam" id="PF14620"/>
    </source>
</evidence>
<proteinExistence type="predicted"/>
<dbReference type="GO" id="GO:0009847">
    <property type="term" value="P:spore germination"/>
    <property type="evidence" value="ECO:0007669"/>
    <property type="project" value="InterPro"/>
</dbReference>
<dbReference type="InterPro" id="IPR014239">
    <property type="entry name" value="YpeB_PepSY1-2"/>
</dbReference>
<evidence type="ECO:0000259" key="2">
    <source>
        <dbReference type="Pfam" id="PF20769"/>
    </source>
</evidence>
<dbReference type="EMBL" id="CP036528">
    <property type="protein sequence ID" value="QBK25835.1"/>
    <property type="molecule type" value="Genomic_DNA"/>
</dbReference>
<dbReference type="InterPro" id="IPR048402">
    <property type="entry name" value="YpeB_N"/>
</dbReference>
<evidence type="ECO:0000313" key="3">
    <source>
        <dbReference type="EMBL" id="QBK25835.1"/>
    </source>
</evidence>
<reference evidence="3 4" key="1">
    <citation type="submission" date="2019-02" db="EMBL/GenBank/DDBJ databases">
        <title>Ureibacillus thermophilus.</title>
        <authorList>
            <person name="Sunny J.S."/>
            <person name="Natarajan A."/>
            <person name="Saleena L.M."/>
        </authorList>
    </citation>
    <scope>NUCLEOTIDE SEQUENCE [LARGE SCALE GENOMIC DNA]</scope>
    <source>
        <strain evidence="3 4">LM102</strain>
    </source>
</reference>
<dbReference type="Pfam" id="PF14620">
    <property type="entry name" value="YPEB_PepSY1-2"/>
    <property type="match status" value="1"/>
</dbReference>
<accession>A0A4P6UTH2</accession>